<comment type="caution">
    <text evidence="9">The sequence shown here is derived from an EMBL/GenBank/DDBJ whole genome shotgun (WGS) entry which is preliminary data.</text>
</comment>
<keyword evidence="3 7" id="KW-0378">Hydrolase</keyword>
<dbReference type="Pfam" id="PF00717">
    <property type="entry name" value="Peptidase_S24"/>
    <property type="match status" value="1"/>
</dbReference>
<dbReference type="Proteomes" id="UP001156682">
    <property type="component" value="Unassembled WGS sequence"/>
</dbReference>
<dbReference type="PRINTS" id="PR00726">
    <property type="entry name" value="LEXASERPTASE"/>
</dbReference>
<protein>
    <recommendedName>
        <fullName evidence="8">Peptidase S24/S26A/S26B/S26C domain-containing protein</fullName>
    </recommendedName>
</protein>
<dbReference type="PANTHER" id="PTHR33516:SF2">
    <property type="entry name" value="LEXA REPRESSOR-RELATED"/>
    <property type="match status" value="1"/>
</dbReference>
<evidence type="ECO:0000256" key="5">
    <source>
        <dbReference type="ARBA" id="ARBA00023204"/>
    </source>
</evidence>
<keyword evidence="10" id="KW-1185">Reference proteome</keyword>
<dbReference type="CDD" id="cd06529">
    <property type="entry name" value="S24_LexA-like"/>
    <property type="match status" value="1"/>
</dbReference>
<keyword evidence="4 7" id="KW-0068">Autocatalytic cleavage</keyword>
<evidence type="ECO:0000256" key="4">
    <source>
        <dbReference type="ARBA" id="ARBA00022813"/>
    </source>
</evidence>
<reference evidence="10" key="1">
    <citation type="journal article" date="2019" name="Int. J. Syst. Evol. Microbiol.">
        <title>The Global Catalogue of Microorganisms (GCM) 10K type strain sequencing project: providing services to taxonomists for standard genome sequencing and annotation.</title>
        <authorList>
            <consortium name="The Broad Institute Genomics Platform"/>
            <consortium name="The Broad Institute Genome Sequencing Center for Infectious Disease"/>
            <person name="Wu L."/>
            <person name="Ma J."/>
        </authorList>
    </citation>
    <scope>NUCLEOTIDE SEQUENCE [LARGE SCALE GENOMIC DNA]</scope>
    <source>
        <strain evidence="10">NBRC 100033</strain>
    </source>
</reference>
<feature type="domain" description="Peptidase S24/S26A/S26B/S26C" evidence="8">
    <location>
        <begin position="30"/>
        <end position="115"/>
    </location>
</feature>
<evidence type="ECO:0000256" key="6">
    <source>
        <dbReference type="ARBA" id="ARBA00023236"/>
    </source>
</evidence>
<keyword evidence="6" id="KW-0742">SOS response</keyword>
<dbReference type="NCBIfam" id="NF007621">
    <property type="entry name" value="PRK10276.1"/>
    <property type="match status" value="1"/>
</dbReference>
<evidence type="ECO:0000256" key="1">
    <source>
        <dbReference type="ARBA" id="ARBA00007484"/>
    </source>
</evidence>
<evidence type="ECO:0000256" key="2">
    <source>
        <dbReference type="ARBA" id="ARBA00022763"/>
    </source>
</evidence>
<keyword evidence="5" id="KW-0234">DNA repair</keyword>
<evidence type="ECO:0000313" key="9">
    <source>
        <dbReference type="EMBL" id="GLR62941.1"/>
    </source>
</evidence>
<dbReference type="PANTHER" id="PTHR33516">
    <property type="entry name" value="LEXA REPRESSOR"/>
    <property type="match status" value="1"/>
</dbReference>
<accession>A0ABQ5ZW99</accession>
<keyword evidence="2" id="KW-0227">DNA damage</keyword>
<dbReference type="InterPro" id="IPR050077">
    <property type="entry name" value="LexA_repressor"/>
</dbReference>
<comment type="similarity">
    <text evidence="1 7">Belongs to the peptidase S24 family.</text>
</comment>
<dbReference type="InterPro" id="IPR006197">
    <property type="entry name" value="Peptidase_S24_LexA"/>
</dbReference>
<dbReference type="InterPro" id="IPR015927">
    <property type="entry name" value="Peptidase_S24_S26A/B/C"/>
</dbReference>
<evidence type="ECO:0000256" key="3">
    <source>
        <dbReference type="ARBA" id="ARBA00022801"/>
    </source>
</evidence>
<dbReference type="InterPro" id="IPR036286">
    <property type="entry name" value="LexA/Signal_pep-like_sf"/>
</dbReference>
<proteinExistence type="inferred from homology"/>
<dbReference type="Gene3D" id="2.10.109.10">
    <property type="entry name" value="Umud Fragment, subunit A"/>
    <property type="match status" value="1"/>
</dbReference>
<dbReference type="SUPFAM" id="SSF51306">
    <property type="entry name" value="LexA/Signal peptidase"/>
    <property type="match status" value="1"/>
</dbReference>
<sequence>MTYTGFPMHVTHLGRSFDLTQIQQSSLFIPLFTDRVSAGFPSPAQDYVEQRLDLNQLCIKHPASTFFVRVEGHSMIEAGIFEGDILVFDRSIKPEHGAIVIANVFGETTVKELYLPSYLKAYAT</sequence>
<evidence type="ECO:0000259" key="8">
    <source>
        <dbReference type="Pfam" id="PF00717"/>
    </source>
</evidence>
<gene>
    <name evidence="9" type="ORF">GCM10007878_03760</name>
</gene>
<dbReference type="InterPro" id="IPR039418">
    <property type="entry name" value="LexA-like"/>
</dbReference>
<evidence type="ECO:0000313" key="10">
    <source>
        <dbReference type="Proteomes" id="UP001156682"/>
    </source>
</evidence>
<organism evidence="9 10">
    <name type="scientific">Marinospirillum insulare</name>
    <dbReference type="NCBI Taxonomy" id="217169"/>
    <lineage>
        <taxon>Bacteria</taxon>
        <taxon>Pseudomonadati</taxon>
        <taxon>Pseudomonadota</taxon>
        <taxon>Gammaproteobacteria</taxon>
        <taxon>Oceanospirillales</taxon>
        <taxon>Oceanospirillaceae</taxon>
        <taxon>Marinospirillum</taxon>
    </lineage>
</organism>
<evidence type="ECO:0000256" key="7">
    <source>
        <dbReference type="RuleBase" id="RU003991"/>
    </source>
</evidence>
<dbReference type="EMBL" id="BSOR01000007">
    <property type="protein sequence ID" value="GLR62941.1"/>
    <property type="molecule type" value="Genomic_DNA"/>
</dbReference>
<name>A0ABQ5ZW99_9GAMM</name>